<name>A0ABT0LG78_9GAMM</name>
<reference evidence="9 10" key="1">
    <citation type="submission" date="2022-01" db="EMBL/GenBank/DDBJ databases">
        <title>Whole genome-based taxonomy of the Shewanellaceae.</title>
        <authorList>
            <person name="Martin-Rodriguez A.J."/>
        </authorList>
    </citation>
    <scope>NUCLEOTIDE SEQUENCE [LARGE SCALE GENOMIC DNA]</scope>
    <source>
        <strain evidence="9 10">DSM 17177</strain>
    </source>
</reference>
<dbReference type="InterPro" id="IPR036962">
    <property type="entry name" value="Glyco_hydro_3_N_sf"/>
</dbReference>
<sequence length="686" mass="75993">MLNIKQLLLLSTVTFFIQGCNKEAQSNFDDNELKAISLLSNMSLTEKIAQKIILDFRYWCTDAQPDCTKSLTHINNNVTQIIQDYPIGGVILFSNNLVDTAQTTRFIHDLQASVNNNQTLGLLITLDQEGDNVVRLSRLHSTNMPGNMALGAAYLSQHNNNLAYEVGQVLAEEVKAVGVNVNFSPVVDVQTNSLNPVINGRAFGEKPHMVSLLGGQMASGMSDSHVIATFKHFPGHGDTDVDSHFGLPIVKRTKQEAYQYDLEPYRQAITQGYAPDMIMTAHIQYPCLDNSTVITSKTQESMIVPATLSRKIQQDILRDEMGFTGLTITDALDMKGISEFFTPSDAVIKTFQAGVDIALMPINIRTASGSQQLQTLIDNVEYAILNGDINMNDIDQSVLRILKTKFKHNILHQTKTTDIEDKIIIAKAIIGSEQHKAIEQDITQKSITLIKNVKLLPLRSESQLGHIHILTPWDEQGEAMQRRFNELGIEHVSHQKLSNTSWKNEKKNIDNADTIIVATLSNAPSPVEKNGDLDDTTQPNNVMINKKAPMNIIGSLVFNEDIPYTAASSNIKQNKINSQDAQISDQQFARYALEEATKQGKQTILLSLRAPYDVVHFDDVAQAVLASYNYYGYANGGLRSLSMPAIVDVIMGLYAPVGRLPVTIHEQNDQGELGNIAYPYGFGLSY</sequence>
<dbReference type="InterPro" id="IPR002772">
    <property type="entry name" value="Glyco_hydro_3_C"/>
</dbReference>
<evidence type="ECO:0000256" key="3">
    <source>
        <dbReference type="ARBA" id="ARBA00012663"/>
    </source>
</evidence>
<dbReference type="InterPro" id="IPR050226">
    <property type="entry name" value="NagZ_Beta-hexosaminidase"/>
</dbReference>
<dbReference type="SUPFAM" id="SSF51445">
    <property type="entry name" value="(Trans)glycosidases"/>
    <property type="match status" value="1"/>
</dbReference>
<gene>
    <name evidence="9" type="ORF">L2764_19325</name>
</gene>
<dbReference type="InterPro" id="IPR019800">
    <property type="entry name" value="Glyco_hydro_3_AS"/>
</dbReference>
<keyword evidence="4 6" id="KW-0378">Hydrolase</keyword>
<comment type="similarity">
    <text evidence="2 6">Belongs to the glycosyl hydrolase 3 family.</text>
</comment>
<dbReference type="PROSITE" id="PS51257">
    <property type="entry name" value="PROKAR_LIPOPROTEIN"/>
    <property type="match status" value="1"/>
</dbReference>
<evidence type="ECO:0000256" key="4">
    <source>
        <dbReference type="ARBA" id="ARBA00022801"/>
    </source>
</evidence>
<dbReference type="Gene3D" id="3.20.20.300">
    <property type="entry name" value="Glycoside hydrolase, family 3, N-terminal domain"/>
    <property type="match status" value="1"/>
</dbReference>
<evidence type="ECO:0000259" key="7">
    <source>
        <dbReference type="Pfam" id="PF00933"/>
    </source>
</evidence>
<comment type="caution">
    <text evidence="9">The sequence shown here is derived from an EMBL/GenBank/DDBJ whole genome shotgun (WGS) entry which is preliminary data.</text>
</comment>
<keyword evidence="5 6" id="KW-0326">Glycosidase</keyword>
<feature type="domain" description="Glycoside hydrolase family 3 N-terminal" evidence="7">
    <location>
        <begin position="44"/>
        <end position="403"/>
    </location>
</feature>
<dbReference type="EMBL" id="JAKIKS010000095">
    <property type="protein sequence ID" value="MCL1126579.1"/>
    <property type="molecule type" value="Genomic_DNA"/>
</dbReference>
<feature type="domain" description="Glycoside hydrolase family 3 C-terminal" evidence="8">
    <location>
        <begin position="447"/>
        <end position="686"/>
    </location>
</feature>
<dbReference type="Pfam" id="PF00933">
    <property type="entry name" value="Glyco_hydro_3"/>
    <property type="match status" value="1"/>
</dbReference>
<proteinExistence type="inferred from homology"/>
<evidence type="ECO:0000256" key="5">
    <source>
        <dbReference type="ARBA" id="ARBA00023295"/>
    </source>
</evidence>
<dbReference type="PROSITE" id="PS00775">
    <property type="entry name" value="GLYCOSYL_HYDROL_F3"/>
    <property type="match status" value="1"/>
</dbReference>
<dbReference type="EC" id="3.2.1.52" evidence="3"/>
<organism evidence="9 10">
    <name type="scientific">Shewanella surugensis</name>
    <dbReference type="NCBI Taxonomy" id="212020"/>
    <lineage>
        <taxon>Bacteria</taxon>
        <taxon>Pseudomonadati</taxon>
        <taxon>Pseudomonadota</taxon>
        <taxon>Gammaproteobacteria</taxon>
        <taxon>Alteromonadales</taxon>
        <taxon>Shewanellaceae</taxon>
        <taxon>Shewanella</taxon>
    </lineage>
</organism>
<keyword evidence="10" id="KW-1185">Reference proteome</keyword>
<evidence type="ECO:0000256" key="6">
    <source>
        <dbReference type="RuleBase" id="RU361161"/>
    </source>
</evidence>
<evidence type="ECO:0000256" key="1">
    <source>
        <dbReference type="ARBA" id="ARBA00001231"/>
    </source>
</evidence>
<dbReference type="InterPro" id="IPR001764">
    <property type="entry name" value="Glyco_hydro_3_N"/>
</dbReference>
<dbReference type="PANTHER" id="PTHR30480">
    <property type="entry name" value="BETA-HEXOSAMINIDASE-RELATED"/>
    <property type="match status" value="1"/>
</dbReference>
<accession>A0ABT0LG78</accession>
<evidence type="ECO:0000256" key="2">
    <source>
        <dbReference type="ARBA" id="ARBA00005336"/>
    </source>
</evidence>
<dbReference type="Pfam" id="PF01915">
    <property type="entry name" value="Glyco_hydro_3_C"/>
    <property type="match status" value="1"/>
</dbReference>
<dbReference type="InterPro" id="IPR036881">
    <property type="entry name" value="Glyco_hydro_3_C_sf"/>
</dbReference>
<comment type="catalytic activity">
    <reaction evidence="1">
        <text>Hydrolysis of terminal non-reducing N-acetyl-D-hexosamine residues in N-acetyl-beta-D-hexosaminides.</text>
        <dbReference type="EC" id="3.2.1.52"/>
    </reaction>
</comment>
<evidence type="ECO:0000313" key="10">
    <source>
        <dbReference type="Proteomes" id="UP001203423"/>
    </source>
</evidence>
<dbReference type="RefSeq" id="WP_248941996.1">
    <property type="nucleotide sequence ID" value="NZ_JAKIKS010000095.1"/>
</dbReference>
<dbReference type="PANTHER" id="PTHR30480:SF13">
    <property type="entry name" value="BETA-HEXOSAMINIDASE"/>
    <property type="match status" value="1"/>
</dbReference>
<dbReference type="SUPFAM" id="SSF52279">
    <property type="entry name" value="Beta-D-glucan exohydrolase, C-terminal domain"/>
    <property type="match status" value="1"/>
</dbReference>
<dbReference type="Proteomes" id="UP001203423">
    <property type="component" value="Unassembled WGS sequence"/>
</dbReference>
<dbReference type="InterPro" id="IPR017853">
    <property type="entry name" value="GH"/>
</dbReference>
<evidence type="ECO:0000313" key="9">
    <source>
        <dbReference type="EMBL" id="MCL1126579.1"/>
    </source>
</evidence>
<dbReference type="GO" id="GO:0016787">
    <property type="term" value="F:hydrolase activity"/>
    <property type="evidence" value="ECO:0007669"/>
    <property type="project" value="UniProtKB-KW"/>
</dbReference>
<protein>
    <recommendedName>
        <fullName evidence="3">beta-N-acetylhexosaminidase</fullName>
        <ecNumber evidence="3">3.2.1.52</ecNumber>
    </recommendedName>
</protein>
<dbReference type="Gene3D" id="3.40.50.1700">
    <property type="entry name" value="Glycoside hydrolase family 3 C-terminal domain"/>
    <property type="match status" value="1"/>
</dbReference>
<evidence type="ECO:0000259" key="8">
    <source>
        <dbReference type="Pfam" id="PF01915"/>
    </source>
</evidence>